<evidence type="ECO:0000313" key="3">
    <source>
        <dbReference type="Proteomes" id="UP001193501"/>
    </source>
</evidence>
<evidence type="ECO:0000313" key="2">
    <source>
        <dbReference type="EMBL" id="NBZ88129.1"/>
    </source>
</evidence>
<organism evidence="2 3">
    <name type="scientific">Stagnihabitans tardus</name>
    <dbReference type="NCBI Taxonomy" id="2699202"/>
    <lineage>
        <taxon>Bacteria</taxon>
        <taxon>Pseudomonadati</taxon>
        <taxon>Pseudomonadota</taxon>
        <taxon>Alphaproteobacteria</taxon>
        <taxon>Rhodobacterales</taxon>
        <taxon>Paracoccaceae</taxon>
        <taxon>Stagnihabitans</taxon>
    </lineage>
</organism>
<dbReference type="Pfam" id="PF19576">
    <property type="entry name" value="Acyltransf_2"/>
    <property type="match status" value="1"/>
</dbReference>
<gene>
    <name evidence="2" type="ORF">GV832_11115</name>
</gene>
<dbReference type="RefSeq" id="WP_168774934.1">
    <property type="nucleotide sequence ID" value="NZ_JAABNR010000009.1"/>
</dbReference>
<dbReference type="Proteomes" id="UP001193501">
    <property type="component" value="Unassembled WGS sequence"/>
</dbReference>
<reference evidence="2" key="1">
    <citation type="submission" date="2020-01" db="EMBL/GenBank/DDBJ databases">
        <authorList>
            <person name="Chen W.-M."/>
        </authorList>
    </citation>
    <scope>NUCLEOTIDE SEQUENCE</scope>
    <source>
        <strain evidence="2">CYK-10</strain>
    </source>
</reference>
<dbReference type="EMBL" id="JAABNR010000009">
    <property type="protein sequence ID" value="NBZ88129.1"/>
    <property type="molecule type" value="Genomic_DNA"/>
</dbReference>
<accession>A0AAE5BVU3</accession>
<dbReference type="SUPFAM" id="SSF69593">
    <property type="entry name" value="Glycerol-3-phosphate (1)-acyltransferase"/>
    <property type="match status" value="1"/>
</dbReference>
<protein>
    <recommendedName>
        <fullName evidence="1">Putative acyltransferase ACT14924-like acyltransferase domain-containing protein</fullName>
    </recommendedName>
</protein>
<proteinExistence type="predicted"/>
<dbReference type="AlphaFoldDB" id="A0AAE5BVU3"/>
<comment type="caution">
    <text evidence="2">The sequence shown here is derived from an EMBL/GenBank/DDBJ whole genome shotgun (WGS) entry which is preliminary data.</text>
</comment>
<name>A0AAE5BVU3_9RHOB</name>
<evidence type="ECO:0000259" key="1">
    <source>
        <dbReference type="Pfam" id="PF19576"/>
    </source>
</evidence>
<dbReference type="InterPro" id="IPR045746">
    <property type="entry name" value="ACT14924-like_Acyltransf_dom"/>
</dbReference>
<sequence length="302" mass="33580">MMTEDVAGLLVDYPEPEVADPGPLFTYSSPDMPWLRRTVIRVVERLSGSGRFEKLYRHWQATRDPDAPIFSEAVRILGFDPQASEADMAHIPATGPLLIVANHPFGIADGLSIGHLIAKVRPDVKLICHSLLCKPHEARGVLMPIDFGPGPEARRTSAETRRQAVEWLDQGHALIIFPAGGVATSVTPFARNASDFLWHPFVARLARRAGVQTLAIYVQGRNSRLFQLASHLSYALRVSLIFHETRRRLNRTLWMRIAAPVECGAMEKGNVVAWLRARCYAMAEEGGPVAEDEFTFPARIQV</sequence>
<keyword evidence="3" id="KW-1185">Reference proteome</keyword>
<feature type="domain" description="Putative acyltransferase ACT14924-like acyltransferase" evidence="1">
    <location>
        <begin position="87"/>
        <end position="238"/>
    </location>
</feature>